<evidence type="ECO:0000256" key="1">
    <source>
        <dbReference type="SAM" id="MobiDB-lite"/>
    </source>
</evidence>
<protein>
    <submittedName>
        <fullName evidence="2">Uncharacterized protein</fullName>
    </submittedName>
</protein>
<evidence type="ECO:0000313" key="2">
    <source>
        <dbReference type="EMBL" id="JAE16698.1"/>
    </source>
</evidence>
<organism evidence="2">
    <name type="scientific">Arundo donax</name>
    <name type="common">Giant reed</name>
    <name type="synonym">Donax arundinaceus</name>
    <dbReference type="NCBI Taxonomy" id="35708"/>
    <lineage>
        <taxon>Eukaryota</taxon>
        <taxon>Viridiplantae</taxon>
        <taxon>Streptophyta</taxon>
        <taxon>Embryophyta</taxon>
        <taxon>Tracheophyta</taxon>
        <taxon>Spermatophyta</taxon>
        <taxon>Magnoliopsida</taxon>
        <taxon>Liliopsida</taxon>
        <taxon>Poales</taxon>
        <taxon>Poaceae</taxon>
        <taxon>PACMAD clade</taxon>
        <taxon>Arundinoideae</taxon>
        <taxon>Arundineae</taxon>
        <taxon>Arundo</taxon>
    </lineage>
</organism>
<feature type="region of interest" description="Disordered" evidence="1">
    <location>
        <begin position="1"/>
        <end position="26"/>
    </location>
</feature>
<reference evidence="2" key="2">
    <citation type="journal article" date="2015" name="Data Brief">
        <title>Shoot transcriptome of the giant reed, Arundo donax.</title>
        <authorList>
            <person name="Barrero R.A."/>
            <person name="Guerrero F.D."/>
            <person name="Moolhuijzen P."/>
            <person name="Goolsby J.A."/>
            <person name="Tidwell J."/>
            <person name="Bellgard S.E."/>
            <person name="Bellgard M.I."/>
        </authorList>
    </citation>
    <scope>NUCLEOTIDE SEQUENCE</scope>
    <source>
        <tissue evidence="2">Shoot tissue taken approximately 20 cm above the soil surface</tissue>
    </source>
</reference>
<name>A0A0A9G7Q3_ARUDO</name>
<accession>A0A0A9G7Q3</accession>
<sequence length="26" mass="2724">MEAVGSQSGTTAERVLIEDCGQLAEE</sequence>
<dbReference type="AlphaFoldDB" id="A0A0A9G7Q3"/>
<dbReference type="EMBL" id="GBRH01181198">
    <property type="protein sequence ID" value="JAE16698.1"/>
    <property type="molecule type" value="Transcribed_RNA"/>
</dbReference>
<feature type="compositionally biased region" description="Polar residues" evidence="1">
    <location>
        <begin position="1"/>
        <end position="11"/>
    </location>
</feature>
<reference evidence="2" key="1">
    <citation type="submission" date="2014-09" db="EMBL/GenBank/DDBJ databases">
        <authorList>
            <person name="Magalhaes I.L.F."/>
            <person name="Oliveira U."/>
            <person name="Santos F.R."/>
            <person name="Vidigal T.H.D.A."/>
            <person name="Brescovit A.D."/>
            <person name="Santos A.J."/>
        </authorList>
    </citation>
    <scope>NUCLEOTIDE SEQUENCE</scope>
    <source>
        <tissue evidence="2">Shoot tissue taken approximately 20 cm above the soil surface</tissue>
    </source>
</reference>
<proteinExistence type="predicted"/>